<feature type="binding site" evidence="12">
    <location>
        <begin position="77"/>
        <end position="78"/>
    </location>
    <ligand>
        <name>pyridoxal 5'-phosphate</name>
        <dbReference type="ChEBI" id="CHEBI:597326"/>
    </ligand>
</feature>
<dbReference type="GO" id="GO:0008615">
    <property type="term" value="P:pyridoxine biosynthetic process"/>
    <property type="evidence" value="ECO:0007669"/>
    <property type="project" value="UniProtKB-UniRule"/>
</dbReference>
<dbReference type="AlphaFoldDB" id="A0A7M2WY53"/>
<evidence type="ECO:0000256" key="9">
    <source>
        <dbReference type="ARBA" id="ARBA00023299"/>
    </source>
</evidence>
<organism evidence="14 15">
    <name type="scientific">Humisphaera borealis</name>
    <dbReference type="NCBI Taxonomy" id="2807512"/>
    <lineage>
        <taxon>Bacteria</taxon>
        <taxon>Pseudomonadati</taxon>
        <taxon>Planctomycetota</taxon>
        <taxon>Phycisphaerae</taxon>
        <taxon>Tepidisphaerales</taxon>
        <taxon>Tepidisphaeraceae</taxon>
        <taxon>Humisphaera</taxon>
    </lineage>
</organism>
<keyword evidence="9 12" id="KW-0718">Serine biosynthesis</keyword>
<keyword evidence="4 12" id="KW-0032">Aminotransferase</keyword>
<evidence type="ECO:0000256" key="10">
    <source>
        <dbReference type="ARBA" id="ARBA00047630"/>
    </source>
</evidence>
<evidence type="ECO:0000256" key="11">
    <source>
        <dbReference type="ARBA" id="ARBA00049007"/>
    </source>
</evidence>
<evidence type="ECO:0000256" key="1">
    <source>
        <dbReference type="ARBA" id="ARBA00004915"/>
    </source>
</evidence>
<feature type="binding site" evidence="12">
    <location>
        <begin position="234"/>
        <end position="235"/>
    </location>
    <ligand>
        <name>pyridoxal 5'-phosphate</name>
        <dbReference type="ChEBI" id="CHEBI:597326"/>
    </ligand>
</feature>
<feature type="binding site" evidence="12">
    <location>
        <position position="151"/>
    </location>
    <ligand>
        <name>pyridoxal 5'-phosphate</name>
        <dbReference type="ChEBI" id="CHEBI:597326"/>
    </ligand>
</feature>
<evidence type="ECO:0000256" key="6">
    <source>
        <dbReference type="ARBA" id="ARBA00022679"/>
    </source>
</evidence>
<evidence type="ECO:0000256" key="12">
    <source>
        <dbReference type="HAMAP-Rule" id="MF_00160"/>
    </source>
</evidence>
<keyword evidence="8 12" id="KW-0664">Pyridoxine biosynthesis</keyword>
<keyword evidence="7 12" id="KW-0663">Pyridoxal phosphate</keyword>
<feature type="binding site" evidence="12">
    <location>
        <position position="43"/>
    </location>
    <ligand>
        <name>L-glutamate</name>
        <dbReference type="ChEBI" id="CHEBI:29985"/>
    </ligand>
</feature>
<dbReference type="PIRSF" id="PIRSF000525">
    <property type="entry name" value="SerC"/>
    <property type="match status" value="1"/>
</dbReference>
<dbReference type="FunFam" id="3.90.1150.10:FF:000006">
    <property type="entry name" value="Phosphoserine aminotransferase"/>
    <property type="match status" value="1"/>
</dbReference>
<comment type="subcellular location">
    <subcellularLocation>
        <location evidence="12">Cytoplasm</location>
    </subcellularLocation>
</comment>
<comment type="catalytic activity">
    <reaction evidence="10 12">
        <text>4-(phosphooxy)-L-threonine + 2-oxoglutarate = (R)-3-hydroxy-2-oxo-4-phosphooxybutanoate + L-glutamate</text>
        <dbReference type="Rhea" id="RHEA:16573"/>
        <dbReference type="ChEBI" id="CHEBI:16810"/>
        <dbReference type="ChEBI" id="CHEBI:29985"/>
        <dbReference type="ChEBI" id="CHEBI:58452"/>
        <dbReference type="ChEBI" id="CHEBI:58538"/>
        <dbReference type="EC" id="2.6.1.52"/>
    </reaction>
</comment>
<dbReference type="GO" id="GO:0004648">
    <property type="term" value="F:O-phospho-L-serine:2-oxoglutarate aminotransferase activity"/>
    <property type="evidence" value="ECO:0007669"/>
    <property type="project" value="UniProtKB-UniRule"/>
</dbReference>
<keyword evidence="5 12" id="KW-0028">Amino-acid biosynthesis</keyword>
<evidence type="ECO:0000256" key="5">
    <source>
        <dbReference type="ARBA" id="ARBA00022605"/>
    </source>
</evidence>
<keyword evidence="6 12" id="KW-0808">Transferase</keyword>
<dbReference type="NCBIfam" id="NF003764">
    <property type="entry name" value="PRK05355.1"/>
    <property type="match status" value="1"/>
</dbReference>
<feature type="binding site" evidence="12">
    <location>
        <position position="101"/>
    </location>
    <ligand>
        <name>pyridoxal 5'-phosphate</name>
        <dbReference type="ChEBI" id="CHEBI:597326"/>
    </ligand>
</feature>
<dbReference type="PANTHER" id="PTHR43247:SF1">
    <property type="entry name" value="PHOSPHOSERINE AMINOTRANSFERASE"/>
    <property type="match status" value="1"/>
</dbReference>
<accession>A0A7M2WY53</accession>
<comment type="caution">
    <text evidence="12">Lacks conserved residue(s) required for the propagation of feature annotation.</text>
</comment>
<dbReference type="InterPro" id="IPR000192">
    <property type="entry name" value="Aminotrans_V_dom"/>
</dbReference>
<comment type="catalytic activity">
    <reaction evidence="11 12">
        <text>O-phospho-L-serine + 2-oxoglutarate = 3-phosphooxypyruvate + L-glutamate</text>
        <dbReference type="Rhea" id="RHEA:14329"/>
        <dbReference type="ChEBI" id="CHEBI:16810"/>
        <dbReference type="ChEBI" id="CHEBI:18110"/>
        <dbReference type="ChEBI" id="CHEBI:29985"/>
        <dbReference type="ChEBI" id="CHEBI:57524"/>
        <dbReference type="EC" id="2.6.1.52"/>
    </reaction>
</comment>
<dbReference type="InterPro" id="IPR015424">
    <property type="entry name" value="PyrdxlP-dep_Trfase"/>
</dbReference>
<dbReference type="SUPFAM" id="SSF53383">
    <property type="entry name" value="PLP-dependent transferases"/>
    <property type="match status" value="1"/>
</dbReference>
<dbReference type="EC" id="2.6.1.52" evidence="12"/>
<evidence type="ECO:0000256" key="2">
    <source>
        <dbReference type="ARBA" id="ARBA00005099"/>
    </source>
</evidence>
<feature type="domain" description="Aminotransferase class V" evidence="13">
    <location>
        <begin position="5"/>
        <end position="347"/>
    </location>
</feature>
<dbReference type="GO" id="GO:0006564">
    <property type="term" value="P:L-serine biosynthetic process"/>
    <property type="evidence" value="ECO:0007669"/>
    <property type="project" value="UniProtKB-UniRule"/>
</dbReference>
<dbReference type="Gene3D" id="3.90.1150.10">
    <property type="entry name" value="Aspartate Aminotransferase, domain 1"/>
    <property type="match status" value="1"/>
</dbReference>
<dbReference type="HAMAP" id="MF_00160">
    <property type="entry name" value="SerC_aminotrans_5"/>
    <property type="match status" value="1"/>
</dbReference>
<dbReference type="InterPro" id="IPR015422">
    <property type="entry name" value="PyrdxlP-dep_Trfase_small"/>
</dbReference>
<feature type="modified residue" description="N6-(pyridoxal phosphate)lysine" evidence="12">
    <location>
        <position position="193"/>
    </location>
</feature>
<evidence type="ECO:0000256" key="3">
    <source>
        <dbReference type="ARBA" id="ARBA00006904"/>
    </source>
</evidence>
<comment type="pathway">
    <text evidence="1 12">Cofactor biosynthesis; pyridoxine 5'-phosphate biosynthesis; pyridoxine 5'-phosphate from D-erythrose 4-phosphate: step 3/5.</text>
</comment>
<evidence type="ECO:0000313" key="15">
    <source>
        <dbReference type="Proteomes" id="UP000593765"/>
    </source>
</evidence>
<dbReference type="UniPathway" id="UPA00244">
    <property type="reaction ID" value="UER00311"/>
</dbReference>
<dbReference type="Pfam" id="PF00266">
    <property type="entry name" value="Aminotran_5"/>
    <property type="match status" value="1"/>
</dbReference>
<dbReference type="InterPro" id="IPR022278">
    <property type="entry name" value="Pser_aminoTfrase"/>
</dbReference>
<evidence type="ECO:0000256" key="8">
    <source>
        <dbReference type="ARBA" id="ARBA00023096"/>
    </source>
</evidence>
<dbReference type="InterPro" id="IPR015421">
    <property type="entry name" value="PyrdxlP-dep_Trfase_major"/>
</dbReference>
<comment type="function">
    <text evidence="12">Catalyzes the reversible conversion of 3-phosphohydroxypyruvate to phosphoserine and of 3-hydroxy-2-oxo-4-phosphonooxybutanoate to phosphohydroxythreonine.</text>
</comment>
<dbReference type="Proteomes" id="UP000593765">
    <property type="component" value="Chromosome"/>
</dbReference>
<dbReference type="UniPathway" id="UPA00135">
    <property type="reaction ID" value="UER00197"/>
</dbReference>
<sequence>MSNRIFNFSAGPAMLPTEVLEKSAVALVDYQGKGFGIAEVSHRGKEFEAVNDEAMTLCKKLLGLGDTHDVLFLQGGATMLFTTIAMNFLHGSADYLVSGEWSKKAAGAAKDLGKANVVGTTEASNFDHSTPTAEWKLNEGADYFHVCSNETVHGHRLPAWPKHPNLIVDASSEFMSRPHPVGDCALVYGGAQKNLGPAGVVLTIVRKDMYAKQKKVPSKLWSFKDQAEGRSMVNTPPTFGIYILLEVFRWLDAKGGLAAMEKINETKAKAIYDAIDASNGFYKGTVSVKEQRSRMNVTYTLPSEELTEEFIKTASKAGMVGLKGYRTVGGIRASIYNAMPVEGAQALATFMKDFASKKS</sequence>
<comment type="similarity">
    <text evidence="3 12">Belongs to the class-V pyridoxal-phosphate-dependent aminotransferase family. SerC subfamily.</text>
</comment>
<feature type="binding site" evidence="12">
    <location>
        <position position="192"/>
    </location>
    <ligand>
        <name>pyridoxal 5'-phosphate</name>
        <dbReference type="ChEBI" id="CHEBI:597326"/>
    </ligand>
</feature>
<keyword evidence="12" id="KW-0963">Cytoplasm</keyword>
<name>A0A7M2WY53_9BACT</name>
<dbReference type="Gene3D" id="3.40.640.10">
    <property type="entry name" value="Type I PLP-dependent aspartate aminotransferase-like (Major domain)"/>
    <property type="match status" value="1"/>
</dbReference>
<comment type="subunit">
    <text evidence="12">Homodimer.</text>
</comment>
<protein>
    <recommendedName>
        <fullName evidence="12">Phosphoserine aminotransferase</fullName>
        <ecNumber evidence="12">2.6.1.52</ecNumber>
    </recommendedName>
    <alternativeName>
        <fullName evidence="12">Phosphohydroxythreonine aminotransferase</fullName>
        <shortName evidence="12">PSAT</shortName>
    </alternativeName>
</protein>
<comment type="cofactor">
    <cofactor evidence="12">
        <name>pyridoxal 5'-phosphate</name>
        <dbReference type="ChEBI" id="CHEBI:597326"/>
    </cofactor>
    <text evidence="12">Binds 1 pyridoxal phosphate per subunit.</text>
</comment>
<dbReference type="GO" id="GO:0005737">
    <property type="term" value="C:cytoplasm"/>
    <property type="evidence" value="ECO:0007669"/>
    <property type="project" value="UniProtKB-SubCell"/>
</dbReference>
<feature type="binding site" evidence="12">
    <location>
        <position position="169"/>
    </location>
    <ligand>
        <name>pyridoxal 5'-phosphate</name>
        <dbReference type="ChEBI" id="CHEBI:597326"/>
    </ligand>
</feature>
<evidence type="ECO:0000313" key="14">
    <source>
        <dbReference type="EMBL" id="QOV90428.1"/>
    </source>
</evidence>
<reference evidence="14 15" key="1">
    <citation type="submission" date="2020-10" db="EMBL/GenBank/DDBJ databases">
        <title>Wide distribution of Phycisphaera-like planctomycetes from WD2101 soil group in peatlands and genome analysis of the first cultivated representative.</title>
        <authorList>
            <person name="Dedysh S.N."/>
            <person name="Beletsky A.V."/>
            <person name="Ivanova A."/>
            <person name="Kulichevskaya I.S."/>
            <person name="Suzina N.E."/>
            <person name="Philippov D.A."/>
            <person name="Rakitin A.L."/>
            <person name="Mardanov A.V."/>
            <person name="Ravin N.V."/>
        </authorList>
    </citation>
    <scope>NUCLEOTIDE SEQUENCE [LARGE SCALE GENOMIC DNA]</scope>
    <source>
        <strain evidence="14 15">M1803</strain>
    </source>
</reference>
<evidence type="ECO:0000256" key="4">
    <source>
        <dbReference type="ARBA" id="ARBA00022576"/>
    </source>
</evidence>
<dbReference type="EMBL" id="CP063458">
    <property type="protein sequence ID" value="QOV90428.1"/>
    <property type="molecule type" value="Genomic_DNA"/>
</dbReference>
<dbReference type="GO" id="GO:0030170">
    <property type="term" value="F:pyridoxal phosphate binding"/>
    <property type="evidence" value="ECO:0007669"/>
    <property type="project" value="UniProtKB-UniRule"/>
</dbReference>
<comment type="pathway">
    <text evidence="2 12">Amino-acid biosynthesis; L-serine biosynthesis; L-serine from 3-phospho-D-glycerate: step 2/3.</text>
</comment>
<evidence type="ECO:0000256" key="7">
    <source>
        <dbReference type="ARBA" id="ARBA00022898"/>
    </source>
</evidence>
<dbReference type="KEGG" id="hbs:IPV69_03405"/>
<keyword evidence="15" id="KW-1185">Reference proteome</keyword>
<dbReference type="FunFam" id="3.40.640.10:FF:000010">
    <property type="entry name" value="Phosphoserine aminotransferase"/>
    <property type="match status" value="1"/>
</dbReference>
<gene>
    <name evidence="12 14" type="primary">serC</name>
    <name evidence="14" type="ORF">IPV69_03405</name>
</gene>
<proteinExistence type="inferred from homology"/>
<evidence type="ECO:0000259" key="13">
    <source>
        <dbReference type="Pfam" id="PF00266"/>
    </source>
</evidence>
<dbReference type="RefSeq" id="WP_206293510.1">
    <property type="nucleotide sequence ID" value="NZ_CP063458.1"/>
</dbReference>
<dbReference type="PANTHER" id="PTHR43247">
    <property type="entry name" value="PHOSPHOSERINE AMINOTRANSFERASE"/>
    <property type="match status" value="1"/>
</dbReference>